<feature type="transmembrane region" description="Helical" evidence="1">
    <location>
        <begin position="109"/>
        <end position="129"/>
    </location>
</feature>
<evidence type="ECO:0000313" key="2">
    <source>
        <dbReference type="EMBL" id="HJG36672.1"/>
    </source>
</evidence>
<keyword evidence="1" id="KW-0812">Transmembrane</keyword>
<dbReference type="Proteomes" id="UP000753256">
    <property type="component" value="Unassembled WGS sequence"/>
</dbReference>
<keyword evidence="1" id="KW-1133">Transmembrane helix</keyword>
<proteinExistence type="predicted"/>
<feature type="transmembrane region" description="Helical" evidence="1">
    <location>
        <begin position="141"/>
        <end position="165"/>
    </location>
</feature>
<evidence type="ECO:0000256" key="1">
    <source>
        <dbReference type="SAM" id="Phobius"/>
    </source>
</evidence>
<feature type="transmembrane region" description="Helical" evidence="1">
    <location>
        <begin position="38"/>
        <end position="56"/>
    </location>
</feature>
<feature type="transmembrane region" description="Helical" evidence="1">
    <location>
        <begin position="63"/>
        <end position="82"/>
    </location>
</feature>
<name>A0A921IRX9_9ACTN</name>
<dbReference type="AlphaFoldDB" id="A0A921IRX9"/>
<sequence>MIAVHCEYCGKEIGSAAFCRYCGKKVTPPPKIEPWKQSVPLSILGVALSALLMFFFQTKGLEGALLLGLWTLFAIIWFAGMLPSRLDDYQSERELAQKEHRDFAPKTKLVSFLNCLFAGIFGLLLNRGFNRNSLGVANKALVCLSIAGVVLTFVVGASIGFLYVAPFEHFAMRVNSTVRQDTNDAGETLYETSRETADIIVFEPYQGEVGFSPDQMGKGYEDFDWIQTDDVSFAGDLTLGEGESRHYGVVASFDDASGYYDAILVAHVQGGFHRVYEIRIFLRGGDVASWRQTLTDVLGDFYPFD</sequence>
<reference evidence="2" key="1">
    <citation type="journal article" date="2021" name="PeerJ">
        <title>Extensive microbial diversity within the chicken gut microbiome revealed by metagenomics and culture.</title>
        <authorList>
            <person name="Gilroy R."/>
            <person name="Ravi A."/>
            <person name="Getino M."/>
            <person name="Pursley I."/>
            <person name="Horton D.L."/>
            <person name="Alikhan N.F."/>
            <person name="Baker D."/>
            <person name="Gharbi K."/>
            <person name="Hall N."/>
            <person name="Watson M."/>
            <person name="Adriaenssens E.M."/>
            <person name="Foster-Nyarko E."/>
            <person name="Jarju S."/>
            <person name="Secka A."/>
            <person name="Antonio M."/>
            <person name="Oren A."/>
            <person name="Chaudhuri R.R."/>
            <person name="La Ragione R."/>
            <person name="Hildebrand F."/>
            <person name="Pallen M.J."/>
        </authorList>
    </citation>
    <scope>NUCLEOTIDE SEQUENCE</scope>
    <source>
        <strain evidence="2">ChiHjej13B12-9602</strain>
    </source>
</reference>
<protein>
    <submittedName>
        <fullName evidence="2">Uncharacterized protein</fullName>
    </submittedName>
</protein>
<reference evidence="2" key="2">
    <citation type="submission" date="2021-09" db="EMBL/GenBank/DDBJ databases">
        <authorList>
            <person name="Gilroy R."/>
        </authorList>
    </citation>
    <scope>NUCLEOTIDE SEQUENCE</scope>
    <source>
        <strain evidence="2">ChiHjej13B12-9602</strain>
    </source>
</reference>
<accession>A0A921IRX9</accession>
<gene>
    <name evidence="2" type="ORF">K8V70_02245</name>
</gene>
<organism evidence="2 3">
    <name type="scientific">Enorma phocaeensis</name>
    <dbReference type="NCBI Taxonomy" id="1871019"/>
    <lineage>
        <taxon>Bacteria</taxon>
        <taxon>Bacillati</taxon>
        <taxon>Actinomycetota</taxon>
        <taxon>Coriobacteriia</taxon>
        <taxon>Coriobacteriales</taxon>
        <taxon>Coriobacteriaceae</taxon>
        <taxon>Enorma</taxon>
    </lineage>
</organism>
<comment type="caution">
    <text evidence="2">The sequence shown here is derived from an EMBL/GenBank/DDBJ whole genome shotgun (WGS) entry which is preliminary data.</text>
</comment>
<keyword evidence="1" id="KW-0472">Membrane</keyword>
<evidence type="ECO:0000313" key="3">
    <source>
        <dbReference type="Proteomes" id="UP000753256"/>
    </source>
</evidence>
<dbReference type="RefSeq" id="WP_273188959.1">
    <property type="nucleotide sequence ID" value="NZ_DYUZ01000008.1"/>
</dbReference>
<dbReference type="EMBL" id="DYUZ01000008">
    <property type="protein sequence ID" value="HJG36672.1"/>
    <property type="molecule type" value="Genomic_DNA"/>
</dbReference>